<feature type="compositionally biased region" description="Basic residues" evidence="1">
    <location>
        <begin position="67"/>
        <end position="76"/>
    </location>
</feature>
<proteinExistence type="predicted"/>
<comment type="caution">
    <text evidence="2">The sequence shown here is derived from an EMBL/GenBank/DDBJ whole genome shotgun (WGS) entry which is preliminary data.</text>
</comment>
<evidence type="ECO:0000256" key="1">
    <source>
        <dbReference type="SAM" id="MobiDB-lite"/>
    </source>
</evidence>
<dbReference type="Proteomes" id="UP000187455">
    <property type="component" value="Unassembled WGS sequence"/>
</dbReference>
<organism evidence="2 3">
    <name type="scientific">Smittium mucronatum</name>
    <dbReference type="NCBI Taxonomy" id="133383"/>
    <lineage>
        <taxon>Eukaryota</taxon>
        <taxon>Fungi</taxon>
        <taxon>Fungi incertae sedis</taxon>
        <taxon>Zoopagomycota</taxon>
        <taxon>Kickxellomycotina</taxon>
        <taxon>Harpellomycetes</taxon>
        <taxon>Harpellales</taxon>
        <taxon>Legeriomycetaceae</taxon>
        <taxon>Smittium</taxon>
    </lineage>
</organism>
<protein>
    <submittedName>
        <fullName evidence="2">Uncharacterized protein</fullName>
    </submittedName>
</protein>
<feature type="region of interest" description="Disordered" evidence="1">
    <location>
        <begin position="54"/>
        <end position="76"/>
    </location>
</feature>
<evidence type="ECO:0000313" key="3">
    <source>
        <dbReference type="Proteomes" id="UP000187455"/>
    </source>
</evidence>
<sequence>MVALVRPRKKSRVGEVIIPQEYANIAICIDKVPGRNEEPAWYIPAPKQIKMKSAFRDQKEGSEKARSSYRLHRNLE</sequence>
<evidence type="ECO:0000313" key="2">
    <source>
        <dbReference type="EMBL" id="OLY82843.1"/>
    </source>
</evidence>
<accession>A0A1R0H127</accession>
<name>A0A1R0H127_9FUNG</name>
<gene>
    <name evidence="2" type="ORF">AYI68_g3027</name>
</gene>
<feature type="compositionally biased region" description="Basic and acidic residues" evidence="1">
    <location>
        <begin position="54"/>
        <end position="66"/>
    </location>
</feature>
<dbReference type="EMBL" id="LSSL01001216">
    <property type="protein sequence ID" value="OLY82843.1"/>
    <property type="molecule type" value="Genomic_DNA"/>
</dbReference>
<dbReference type="AlphaFoldDB" id="A0A1R0H127"/>
<reference evidence="2 3" key="1">
    <citation type="journal article" date="2016" name="Mol. Biol. Evol.">
        <title>Genome-Wide Survey of Gut Fungi (Harpellales) Reveals the First Horizontally Transferred Ubiquitin Gene from a Mosquito Host.</title>
        <authorList>
            <person name="Wang Y."/>
            <person name="White M.M."/>
            <person name="Kvist S."/>
            <person name="Moncalvo J.M."/>
        </authorList>
    </citation>
    <scope>NUCLEOTIDE SEQUENCE [LARGE SCALE GENOMIC DNA]</scope>
    <source>
        <strain evidence="2 3">ALG-7-W6</strain>
    </source>
</reference>
<keyword evidence="3" id="KW-1185">Reference proteome</keyword>